<evidence type="ECO:0000256" key="1">
    <source>
        <dbReference type="SAM" id="Phobius"/>
    </source>
</evidence>
<comment type="caution">
    <text evidence="2">The sequence shown here is derived from an EMBL/GenBank/DDBJ whole genome shotgun (WGS) entry which is preliminary data.</text>
</comment>
<gene>
    <name evidence="2" type="ORF">L0P03_20240</name>
</gene>
<keyword evidence="1" id="KW-1133">Transmembrane helix</keyword>
<dbReference type="RefSeq" id="WP_217778977.1">
    <property type="nucleotide sequence ID" value="NZ_JAHOOV010000044.1"/>
</dbReference>
<evidence type="ECO:0000313" key="2">
    <source>
        <dbReference type="EMBL" id="MCG4962151.1"/>
    </source>
</evidence>
<protein>
    <submittedName>
        <fullName evidence="2">NVEALA domain-containing protein</fullName>
    </submittedName>
</protein>
<dbReference type="Pfam" id="PF14055">
    <property type="entry name" value="NVEALA"/>
    <property type="match status" value="1"/>
</dbReference>
<proteinExistence type="predicted"/>
<dbReference type="Proteomes" id="UP001199750">
    <property type="component" value="Unassembled WGS sequence"/>
</dbReference>
<dbReference type="AlphaFoldDB" id="A0AAW5CAU0"/>
<keyword evidence="1" id="KW-0472">Membrane</keyword>
<sequence>MKKVFIIGGILIVVSLATCFFNYGWNNKFSEFRLMLRNVEALALEEGPYYGQPCIRSGGTLDGLNGSPKRQCAEKCKRMGFYRNADKADWSTCL</sequence>
<reference evidence="2" key="1">
    <citation type="submission" date="2022-01" db="EMBL/GenBank/DDBJ databases">
        <title>Collection of gut derived symbiotic bacterial strains cultured from healthy donors.</title>
        <authorList>
            <person name="Lin H."/>
            <person name="Kohout C."/>
            <person name="Waligurski E."/>
            <person name="Pamer E.G."/>
        </authorList>
    </citation>
    <scope>NUCLEOTIDE SEQUENCE</scope>
    <source>
        <strain evidence="2">DFI.1.149</strain>
    </source>
</reference>
<keyword evidence="1" id="KW-0812">Transmembrane</keyword>
<accession>A0AAW5CAU0</accession>
<dbReference type="EMBL" id="JAKNDN010000060">
    <property type="protein sequence ID" value="MCG4962151.1"/>
    <property type="molecule type" value="Genomic_DNA"/>
</dbReference>
<evidence type="ECO:0000313" key="3">
    <source>
        <dbReference type="Proteomes" id="UP001199750"/>
    </source>
</evidence>
<organism evidence="2 3">
    <name type="scientific">Odoribacter splanchnicus</name>
    <dbReference type="NCBI Taxonomy" id="28118"/>
    <lineage>
        <taxon>Bacteria</taxon>
        <taxon>Pseudomonadati</taxon>
        <taxon>Bacteroidota</taxon>
        <taxon>Bacteroidia</taxon>
        <taxon>Bacteroidales</taxon>
        <taxon>Odoribacteraceae</taxon>
        <taxon>Odoribacter</taxon>
    </lineage>
</organism>
<name>A0AAW5CAU0_9BACT</name>
<feature type="transmembrane region" description="Helical" evidence="1">
    <location>
        <begin position="6"/>
        <end position="25"/>
    </location>
</feature>
<dbReference type="InterPro" id="IPR025905">
    <property type="entry name" value="NVEALA"/>
</dbReference>